<evidence type="ECO:0008006" key="4">
    <source>
        <dbReference type="Google" id="ProtNLM"/>
    </source>
</evidence>
<comment type="caution">
    <text evidence="2">The sequence shown here is derived from an EMBL/GenBank/DDBJ whole genome shotgun (WGS) entry which is preliminary data.</text>
</comment>
<feature type="transmembrane region" description="Helical" evidence="1">
    <location>
        <begin position="7"/>
        <end position="26"/>
    </location>
</feature>
<keyword evidence="1" id="KW-0812">Transmembrane</keyword>
<dbReference type="Proteomes" id="UP001528823">
    <property type="component" value="Unassembled WGS sequence"/>
</dbReference>
<reference evidence="2 3" key="1">
    <citation type="submission" date="2022-11" db="EMBL/GenBank/DDBJ databases">
        <title>Spartinivicinus poritis sp. nov., isolated from scleractinian coral Porites lutea.</title>
        <authorList>
            <person name="Zhang G."/>
            <person name="Cai L."/>
            <person name="Wei Q."/>
        </authorList>
    </citation>
    <scope>NUCLEOTIDE SEQUENCE [LARGE SCALE GENOMIC DNA]</scope>
    <source>
        <strain evidence="2 3">A2-2</strain>
    </source>
</reference>
<gene>
    <name evidence="2" type="ORF">ORQ98_06580</name>
</gene>
<feature type="transmembrane region" description="Helical" evidence="1">
    <location>
        <begin position="32"/>
        <end position="50"/>
    </location>
</feature>
<dbReference type="RefSeq" id="WP_274687989.1">
    <property type="nucleotide sequence ID" value="NZ_JAPMOU010000005.1"/>
</dbReference>
<protein>
    <recommendedName>
        <fullName evidence="4">Lysis protein</fullName>
    </recommendedName>
</protein>
<sequence>MMDKSGVVSYVVGSATVIGAATVEQWSTMDWLSALGIIVGVIGVLVRIYTDIAIHLNRRKE</sequence>
<name>A0ABT5U5J6_9GAMM</name>
<evidence type="ECO:0000256" key="1">
    <source>
        <dbReference type="SAM" id="Phobius"/>
    </source>
</evidence>
<evidence type="ECO:0000313" key="3">
    <source>
        <dbReference type="Proteomes" id="UP001528823"/>
    </source>
</evidence>
<keyword evidence="1" id="KW-0472">Membrane</keyword>
<dbReference type="EMBL" id="JAPMOU010000005">
    <property type="protein sequence ID" value="MDE1461630.1"/>
    <property type="molecule type" value="Genomic_DNA"/>
</dbReference>
<keyword evidence="1" id="KW-1133">Transmembrane helix</keyword>
<keyword evidence="3" id="KW-1185">Reference proteome</keyword>
<accession>A0ABT5U5J6</accession>
<organism evidence="2 3">
    <name type="scientific">Spartinivicinus poritis</name>
    <dbReference type="NCBI Taxonomy" id="2994640"/>
    <lineage>
        <taxon>Bacteria</taxon>
        <taxon>Pseudomonadati</taxon>
        <taxon>Pseudomonadota</taxon>
        <taxon>Gammaproteobacteria</taxon>
        <taxon>Oceanospirillales</taxon>
        <taxon>Zooshikellaceae</taxon>
        <taxon>Spartinivicinus</taxon>
    </lineage>
</organism>
<evidence type="ECO:0000313" key="2">
    <source>
        <dbReference type="EMBL" id="MDE1461630.1"/>
    </source>
</evidence>
<proteinExistence type="predicted"/>